<dbReference type="AlphaFoldDB" id="A0A7W3IFZ9"/>
<reference evidence="9 10" key="1">
    <citation type="submission" date="2020-08" db="EMBL/GenBank/DDBJ databases">
        <title>Stenotrophomonas tumulicola JCM 30961.</title>
        <authorList>
            <person name="Deng Y."/>
        </authorList>
    </citation>
    <scope>NUCLEOTIDE SEQUENCE [LARGE SCALE GENOMIC DNA]</scope>
    <source>
        <strain evidence="9 10">JCM 30961</strain>
    </source>
</reference>
<accession>A0A7W3IFZ9</accession>
<keyword evidence="4" id="KW-0798">TonB box</keyword>
<evidence type="ECO:0000256" key="3">
    <source>
        <dbReference type="ARBA" id="ARBA00023237"/>
    </source>
</evidence>
<dbReference type="InterPro" id="IPR012910">
    <property type="entry name" value="Plug_dom"/>
</dbReference>
<protein>
    <submittedName>
        <fullName evidence="9">TonB-dependent receptor</fullName>
    </submittedName>
</protein>
<proteinExistence type="inferred from homology"/>
<dbReference type="InterPro" id="IPR000531">
    <property type="entry name" value="Beta-barrel_TonB"/>
</dbReference>
<feature type="chain" id="PRO_5031333980" evidence="6">
    <location>
        <begin position="27"/>
        <end position="918"/>
    </location>
</feature>
<comment type="similarity">
    <text evidence="4">Belongs to the TonB-dependent receptor family.</text>
</comment>
<evidence type="ECO:0000259" key="8">
    <source>
        <dbReference type="Pfam" id="PF07715"/>
    </source>
</evidence>
<dbReference type="InterPro" id="IPR036942">
    <property type="entry name" value="Beta-barrel_TonB_sf"/>
</dbReference>
<feature type="domain" description="TonB-dependent receptor plug" evidence="8">
    <location>
        <begin position="71"/>
        <end position="169"/>
    </location>
</feature>
<sequence length="918" mass="99492">MNPRSPRSLLSLAILSALAVPSLALAQDGDAAQVQSPPAAQASPQQSTATDLDTVTVTALRRSLQTAQTIKQEADMVVDSIVAEDIGKLPDNSVADALQRITGVQVSQGAQGETTGVVIRGLPNLITTLNGREIFSSSGRGYAFQNLPATAIKTLSVYKSSEASLPLGGIAGLVDIELRRPLDFDGAEIAGTVTGTHSKYGGDVDPNVSLLLSNRWDTDAGQFGALVNFGYVGKKYAYDAVWGDFPKVLNGEDGQPMRTEAGDLIAAPNGWGTNYAHGDRDRSAFNYALQWKPNESTEVYLEGLYDWLRDDYDQAFLFSFPVGEVPPTQLGVGSNCYPNRLEGPLAGQTICDATSGSWTGDTYAASSTQAHKQRGQDIQNALGLKWRGEQLQLSTELSRTSGYYRDENFIIDTFLSGPITTIWDGTSGKHQNWHLAGNPASDPSRHYLNGLFQTWGESRGEENSWRGDGRFEFLDGPIANLQFGLRYADRTASAKGSVEINTPPPGGAGTGNITASPNPANQVIGLFPASSFFCSKRGNAALNQSFLAPCYDYLIDNADALRAYYGLPDGLAAENPGRFFNIEERKAAGYLQAKYDFDLFGLRADGLVGVRMEKIKRELDAFSFDASTGVYSAITRKTEDTNTLPNASLNLHFNDAWQLRLMAAKTLSYPDFGALNPSISLNPGTVNRAGVASSGNPDLSPIKSTNYDASLEWYFSPVGYASAGVFYRDIDGYIQNYITNVDIAGETYELSSPQSAGSGHLQGVELAYQQTFDFLPGAWAGLGAQLNYTYIEGDTRSPEFIGGPVISRPLQNVSKNNYNAVLFYENFGLSARLAYGYRSRYIDFFTQPTVAGTEDQVEPASSLDFSVSYDATPRTTVVFSATNLLGNNLHQYWGSGNTRPRDIRFQDKTVGIGLRFKL</sequence>
<keyword evidence="9" id="KW-0675">Receptor</keyword>
<feature type="region of interest" description="Disordered" evidence="5">
    <location>
        <begin position="496"/>
        <end position="515"/>
    </location>
</feature>
<dbReference type="NCBIfam" id="TIGR01782">
    <property type="entry name" value="TonB-Xanth-Caul"/>
    <property type="match status" value="1"/>
</dbReference>
<feature type="signal peptide" evidence="6">
    <location>
        <begin position="1"/>
        <end position="26"/>
    </location>
</feature>
<evidence type="ECO:0000313" key="9">
    <source>
        <dbReference type="EMBL" id="MBA8680272.1"/>
    </source>
</evidence>
<evidence type="ECO:0000259" key="7">
    <source>
        <dbReference type="Pfam" id="PF00593"/>
    </source>
</evidence>
<keyword evidence="2 4" id="KW-0472">Membrane</keyword>
<dbReference type="Gene3D" id="2.40.170.20">
    <property type="entry name" value="TonB-dependent receptor, beta-barrel domain"/>
    <property type="match status" value="1"/>
</dbReference>
<evidence type="ECO:0000313" key="10">
    <source>
        <dbReference type="Proteomes" id="UP000547058"/>
    </source>
</evidence>
<evidence type="ECO:0000256" key="4">
    <source>
        <dbReference type="RuleBase" id="RU003357"/>
    </source>
</evidence>
<dbReference type="Gene3D" id="2.170.130.10">
    <property type="entry name" value="TonB-dependent receptor, plug domain"/>
    <property type="match status" value="1"/>
</dbReference>
<dbReference type="EMBL" id="JACGXS010000001">
    <property type="protein sequence ID" value="MBA8680272.1"/>
    <property type="molecule type" value="Genomic_DNA"/>
</dbReference>
<dbReference type="PANTHER" id="PTHR40980:SF3">
    <property type="entry name" value="TONB-DEPENDENT RECEPTOR-LIKE BETA-BARREL DOMAIN-CONTAINING PROTEIN"/>
    <property type="match status" value="1"/>
</dbReference>
<evidence type="ECO:0000256" key="6">
    <source>
        <dbReference type="SAM" id="SignalP"/>
    </source>
</evidence>
<evidence type="ECO:0000256" key="1">
    <source>
        <dbReference type="ARBA" id="ARBA00004442"/>
    </source>
</evidence>
<evidence type="ECO:0000256" key="5">
    <source>
        <dbReference type="SAM" id="MobiDB-lite"/>
    </source>
</evidence>
<dbReference type="RefSeq" id="WP_182337452.1">
    <property type="nucleotide sequence ID" value="NZ_JACGXS010000001.1"/>
</dbReference>
<keyword evidence="10" id="KW-1185">Reference proteome</keyword>
<organism evidence="9 10">
    <name type="scientific">Stenotrophomonas tumulicola</name>
    <dbReference type="NCBI Taxonomy" id="1685415"/>
    <lineage>
        <taxon>Bacteria</taxon>
        <taxon>Pseudomonadati</taxon>
        <taxon>Pseudomonadota</taxon>
        <taxon>Gammaproteobacteria</taxon>
        <taxon>Lysobacterales</taxon>
        <taxon>Lysobacteraceae</taxon>
        <taxon>Stenotrophomonas</taxon>
    </lineage>
</organism>
<comment type="subcellular location">
    <subcellularLocation>
        <location evidence="1 4">Cell outer membrane</location>
    </subcellularLocation>
</comment>
<keyword evidence="6" id="KW-0732">Signal</keyword>
<dbReference type="InterPro" id="IPR010104">
    <property type="entry name" value="TonB_rcpt_bac"/>
</dbReference>
<dbReference type="InterPro" id="IPR037066">
    <property type="entry name" value="Plug_dom_sf"/>
</dbReference>
<dbReference type="Pfam" id="PF00593">
    <property type="entry name" value="TonB_dep_Rec_b-barrel"/>
    <property type="match status" value="1"/>
</dbReference>
<keyword evidence="3" id="KW-0998">Cell outer membrane</keyword>
<dbReference type="PANTHER" id="PTHR40980">
    <property type="entry name" value="PLUG DOMAIN-CONTAINING PROTEIN"/>
    <property type="match status" value="1"/>
</dbReference>
<comment type="caution">
    <text evidence="9">The sequence shown here is derived from an EMBL/GenBank/DDBJ whole genome shotgun (WGS) entry which is preliminary data.</text>
</comment>
<gene>
    <name evidence="9" type="ORF">H4O11_00405</name>
</gene>
<dbReference type="GO" id="GO:0009279">
    <property type="term" value="C:cell outer membrane"/>
    <property type="evidence" value="ECO:0007669"/>
    <property type="project" value="UniProtKB-SubCell"/>
</dbReference>
<dbReference type="SUPFAM" id="SSF56935">
    <property type="entry name" value="Porins"/>
    <property type="match status" value="1"/>
</dbReference>
<dbReference type="Proteomes" id="UP000547058">
    <property type="component" value="Unassembled WGS sequence"/>
</dbReference>
<dbReference type="Pfam" id="PF07715">
    <property type="entry name" value="Plug"/>
    <property type="match status" value="1"/>
</dbReference>
<evidence type="ECO:0000256" key="2">
    <source>
        <dbReference type="ARBA" id="ARBA00023136"/>
    </source>
</evidence>
<feature type="domain" description="TonB-dependent receptor-like beta-barrel" evidence="7">
    <location>
        <begin position="429"/>
        <end position="884"/>
    </location>
</feature>
<name>A0A7W3IFZ9_9GAMM</name>